<dbReference type="Gene3D" id="3.40.50.150">
    <property type="entry name" value="Vaccinia Virus protein VP39"/>
    <property type="match status" value="1"/>
</dbReference>
<gene>
    <name evidence="7" type="ORF">PCOR1329_LOCUS30274</name>
</gene>
<feature type="binding site" evidence="5">
    <location>
        <position position="101"/>
    </location>
    <ligand>
        <name>S-adenosyl-L-methionine</name>
        <dbReference type="ChEBI" id="CHEBI:59789"/>
    </ligand>
</feature>
<keyword evidence="4" id="KW-0819">tRNA processing</keyword>
<proteinExistence type="inferred from homology"/>
<feature type="active site" evidence="6">
    <location>
        <position position="239"/>
    </location>
</feature>
<dbReference type="PANTHER" id="PTHR47790">
    <property type="entry name" value="TRNA/TMRNA (URACIL-C(5))-METHYLTRANSFERASE"/>
    <property type="match status" value="1"/>
</dbReference>
<dbReference type="InterPro" id="IPR011869">
    <property type="entry name" value="TrmA_MeTrfase"/>
</dbReference>
<evidence type="ECO:0000313" key="7">
    <source>
        <dbReference type="EMBL" id="CAK0832189.1"/>
    </source>
</evidence>
<evidence type="ECO:0000256" key="6">
    <source>
        <dbReference type="PROSITE-ProRule" id="PRU10015"/>
    </source>
</evidence>
<evidence type="ECO:0000256" key="1">
    <source>
        <dbReference type="ARBA" id="ARBA00022603"/>
    </source>
</evidence>
<comment type="caution">
    <text evidence="5">Lacks conserved residue(s) required for the propagation of feature annotation.</text>
</comment>
<accession>A0ABN9SKC4</accession>
<evidence type="ECO:0000256" key="4">
    <source>
        <dbReference type="ARBA" id="ARBA00022694"/>
    </source>
</evidence>
<dbReference type="PANTHER" id="PTHR47790:SF2">
    <property type="entry name" value="TRNA_TMRNA (URACIL-C(5))-METHYLTRANSFERASE"/>
    <property type="match status" value="1"/>
</dbReference>
<feature type="binding site" evidence="5">
    <location>
        <position position="152"/>
    </location>
    <ligand>
        <name>S-adenosyl-L-methionine</name>
        <dbReference type="ChEBI" id="CHEBI:59789"/>
    </ligand>
</feature>
<dbReference type="PROSITE" id="PS01230">
    <property type="entry name" value="TRMA_1"/>
    <property type="match status" value="1"/>
</dbReference>
<dbReference type="EMBL" id="CAUYUJ010011581">
    <property type="protein sequence ID" value="CAK0832189.1"/>
    <property type="molecule type" value="Genomic_DNA"/>
</dbReference>
<feature type="binding site" evidence="5">
    <location>
        <position position="214"/>
    </location>
    <ligand>
        <name>S-adenosyl-L-methionine</name>
        <dbReference type="ChEBI" id="CHEBI:59789"/>
    </ligand>
</feature>
<sequence length="280" mass="30900">MSESLLEAFRVRPELRKGIMRVELLSSSSGEGLACLTYAWPRSESFVHEELEPLLPQLAARGVVANARKQWLVAGEDRLVQVNTVASRQYPQILMPNTFSQSNLAVNAEMLKWAAEQTSPRACGNDLLELCCGNGNFTLPVSANFGRVLATEMDKVAIRNVAECSVWSGVTNVTCVRMSAAEVAQALRGDRTFRRLRDAGVDIKSMDFGTVLVNPPRAGLRREELEAISGIDRVVYISCAPRKLAKDLRRLPEHRVTTAALFDQFPFTSHAEVGVVLERG</sequence>
<feature type="active site" description="Nucleophile" evidence="5">
    <location>
        <position position="239"/>
    </location>
</feature>
<reference evidence="7" key="1">
    <citation type="submission" date="2023-10" db="EMBL/GenBank/DDBJ databases">
        <authorList>
            <person name="Chen Y."/>
            <person name="Shah S."/>
            <person name="Dougan E. K."/>
            <person name="Thang M."/>
            <person name="Chan C."/>
        </authorList>
    </citation>
    <scope>NUCLEOTIDE SEQUENCE [LARGE SCALE GENOMIC DNA]</scope>
</reference>
<keyword evidence="2 5" id="KW-0808">Transferase</keyword>
<comment type="similarity">
    <text evidence="5">Belongs to the class I-like SAM-binding methyltransferase superfamily. RNA M5U methyltransferase family.</text>
</comment>
<dbReference type="InterPro" id="IPR029063">
    <property type="entry name" value="SAM-dependent_MTases_sf"/>
</dbReference>
<protein>
    <recommendedName>
        <fullName evidence="9">tRNA(Phe) (4-demethylwyosine(37)-C(7)) aminocarboxypropyltransferase</fullName>
    </recommendedName>
</protein>
<evidence type="ECO:0000256" key="3">
    <source>
        <dbReference type="ARBA" id="ARBA00022691"/>
    </source>
</evidence>
<keyword evidence="8" id="KW-1185">Reference proteome</keyword>
<name>A0ABN9SKC4_9DINO</name>
<dbReference type="InterPro" id="IPR030390">
    <property type="entry name" value="MeTrfase_TrmA_AS"/>
</dbReference>
<dbReference type="SUPFAM" id="SSF53335">
    <property type="entry name" value="S-adenosyl-L-methionine-dependent methyltransferases"/>
    <property type="match status" value="1"/>
</dbReference>
<keyword evidence="1 5" id="KW-0489">Methyltransferase</keyword>
<evidence type="ECO:0000313" key="8">
    <source>
        <dbReference type="Proteomes" id="UP001189429"/>
    </source>
</evidence>
<evidence type="ECO:0008006" key="9">
    <source>
        <dbReference type="Google" id="ProtNLM"/>
    </source>
</evidence>
<evidence type="ECO:0000256" key="2">
    <source>
        <dbReference type="ARBA" id="ARBA00022679"/>
    </source>
</evidence>
<organism evidence="7 8">
    <name type="scientific">Prorocentrum cordatum</name>
    <dbReference type="NCBI Taxonomy" id="2364126"/>
    <lineage>
        <taxon>Eukaryota</taxon>
        <taxon>Sar</taxon>
        <taxon>Alveolata</taxon>
        <taxon>Dinophyceae</taxon>
        <taxon>Prorocentrales</taxon>
        <taxon>Prorocentraceae</taxon>
        <taxon>Prorocentrum</taxon>
    </lineage>
</organism>
<dbReference type="InterPro" id="IPR010280">
    <property type="entry name" value="U5_MeTrfase_fam"/>
</dbReference>
<dbReference type="PROSITE" id="PS51687">
    <property type="entry name" value="SAM_MT_RNA_M5U"/>
    <property type="match status" value="1"/>
</dbReference>
<dbReference type="Proteomes" id="UP001189429">
    <property type="component" value="Unassembled WGS sequence"/>
</dbReference>
<keyword evidence="3 5" id="KW-0949">S-adenosyl-L-methionine</keyword>
<evidence type="ECO:0000256" key="5">
    <source>
        <dbReference type="PROSITE-ProRule" id="PRU01024"/>
    </source>
</evidence>
<dbReference type="Pfam" id="PF05958">
    <property type="entry name" value="tRNA_U5-meth_tr"/>
    <property type="match status" value="1"/>
</dbReference>
<comment type="caution">
    <text evidence="7">The sequence shown here is derived from an EMBL/GenBank/DDBJ whole genome shotgun (WGS) entry which is preliminary data.</text>
</comment>